<name>A0A9N8H7G2_9STRA</name>
<evidence type="ECO:0000259" key="4">
    <source>
        <dbReference type="Pfam" id="PF01872"/>
    </source>
</evidence>
<dbReference type="InterPro" id="IPR002734">
    <property type="entry name" value="RibDG_C"/>
</dbReference>
<dbReference type="Pfam" id="PF01872">
    <property type="entry name" value="RibD_C"/>
    <property type="match status" value="1"/>
</dbReference>
<reference evidence="5" key="1">
    <citation type="submission" date="2020-06" db="EMBL/GenBank/DDBJ databases">
        <authorList>
            <consortium name="Plant Systems Biology data submission"/>
        </authorList>
    </citation>
    <scope>NUCLEOTIDE SEQUENCE</scope>
    <source>
        <strain evidence="5">D6</strain>
    </source>
</reference>
<feature type="domain" description="Bacterial bifunctional deaminase-reductase C-terminal" evidence="4">
    <location>
        <begin position="96"/>
        <end position="274"/>
    </location>
</feature>
<evidence type="ECO:0000256" key="3">
    <source>
        <dbReference type="ARBA" id="ARBA00023002"/>
    </source>
</evidence>
<proteinExistence type="predicted"/>
<keyword evidence="3" id="KW-0560">Oxidoreductase</keyword>
<dbReference type="InterPro" id="IPR024072">
    <property type="entry name" value="DHFR-like_dom_sf"/>
</dbReference>
<evidence type="ECO:0000256" key="2">
    <source>
        <dbReference type="ARBA" id="ARBA00022857"/>
    </source>
</evidence>
<dbReference type="GO" id="GO:0008703">
    <property type="term" value="F:5-amino-6-(5-phosphoribosylamino)uracil reductase activity"/>
    <property type="evidence" value="ECO:0007669"/>
    <property type="project" value="InterPro"/>
</dbReference>
<gene>
    <name evidence="5" type="ORF">SEMRO_178_G078000.1</name>
</gene>
<organism evidence="5 6">
    <name type="scientific">Seminavis robusta</name>
    <dbReference type="NCBI Taxonomy" id="568900"/>
    <lineage>
        <taxon>Eukaryota</taxon>
        <taxon>Sar</taxon>
        <taxon>Stramenopiles</taxon>
        <taxon>Ochrophyta</taxon>
        <taxon>Bacillariophyta</taxon>
        <taxon>Bacillariophyceae</taxon>
        <taxon>Bacillariophycidae</taxon>
        <taxon>Naviculales</taxon>
        <taxon>Naviculaceae</taxon>
        <taxon>Seminavis</taxon>
    </lineage>
</organism>
<dbReference type="AlphaFoldDB" id="A0A9N8H7G2"/>
<dbReference type="Gene3D" id="3.40.430.10">
    <property type="entry name" value="Dihydrofolate Reductase, subunit A"/>
    <property type="match status" value="1"/>
</dbReference>
<dbReference type="OrthoDB" id="5432at2759"/>
<keyword evidence="2" id="KW-0521">NADP</keyword>
<protein>
    <submittedName>
        <fullName evidence="5">Converts 2,5-diamino-6-(Ribosylamino)-4(3h)-pyrimidinone 5'-phosphate into 5-amino-6-(Ribosylamino)-2,4(1h,3h)-pyrimidinedione 5'-phosphate By similarity</fullName>
    </submittedName>
</protein>
<comment type="pathway">
    <text evidence="1">Cofactor biosynthesis; riboflavin biosynthesis.</text>
</comment>
<dbReference type="PANTHER" id="PTHR38011:SF7">
    <property type="entry name" value="2,5-DIAMINO-6-RIBOSYLAMINO-4(3H)-PYRIMIDINONE 5'-PHOSPHATE REDUCTASE"/>
    <property type="match status" value="1"/>
</dbReference>
<evidence type="ECO:0000313" key="5">
    <source>
        <dbReference type="EMBL" id="CAB9503846.1"/>
    </source>
</evidence>
<dbReference type="Proteomes" id="UP001153069">
    <property type="component" value="Unassembled WGS sequence"/>
</dbReference>
<keyword evidence="6" id="KW-1185">Reference proteome</keyword>
<sequence length="325" mass="35732">MTRREGILGLALSVVFIVFSSPLCRGFIPRDLSAIVSTKRYRHLPAPLLATLDDHDDASNTVTTSSTSKDRNDVVVTGVTLKVAFDSNWGVAEMADDAPSVRFTCDQSLDMVHRLRGDSDAVLVGRGTVERDDCSLTVRRGVTADKQPLRVILDPRLTLILAEVHEGAQYKVLTDGLPTVIYHCVSDVRLESLNLLDSVTLVYMESNLPNDTQEDLPEGNRPGRYASPGAVVEHLRDNFGVHHLMVEGGPQTAINFLQPENLIDRAILVRAPISFQEPFPSGMSTETLQDAGLELVCSKESGVDTIDYWARPGESWPTDPPEDWP</sequence>
<dbReference type="SUPFAM" id="SSF53597">
    <property type="entry name" value="Dihydrofolate reductase-like"/>
    <property type="match status" value="1"/>
</dbReference>
<comment type="caution">
    <text evidence="5">The sequence shown here is derived from an EMBL/GenBank/DDBJ whole genome shotgun (WGS) entry which is preliminary data.</text>
</comment>
<dbReference type="PANTHER" id="PTHR38011">
    <property type="entry name" value="DIHYDROFOLATE REDUCTASE FAMILY PROTEIN (AFU_ORTHOLOGUE AFUA_8G06820)"/>
    <property type="match status" value="1"/>
</dbReference>
<dbReference type="GO" id="GO:0009231">
    <property type="term" value="P:riboflavin biosynthetic process"/>
    <property type="evidence" value="ECO:0007669"/>
    <property type="project" value="InterPro"/>
</dbReference>
<dbReference type="EMBL" id="CAICTM010000177">
    <property type="protein sequence ID" value="CAB9503846.1"/>
    <property type="molecule type" value="Genomic_DNA"/>
</dbReference>
<evidence type="ECO:0000313" key="6">
    <source>
        <dbReference type="Proteomes" id="UP001153069"/>
    </source>
</evidence>
<dbReference type="InterPro" id="IPR050765">
    <property type="entry name" value="Riboflavin_Biosynth_HTPR"/>
</dbReference>
<accession>A0A9N8H7G2</accession>
<evidence type="ECO:0000256" key="1">
    <source>
        <dbReference type="ARBA" id="ARBA00005104"/>
    </source>
</evidence>